<keyword evidence="7" id="KW-0238">DNA-binding</keyword>
<feature type="compositionally biased region" description="Polar residues" evidence="11">
    <location>
        <begin position="224"/>
        <end position="235"/>
    </location>
</feature>
<evidence type="ECO:0000256" key="12">
    <source>
        <dbReference type="SAM" id="SignalP"/>
    </source>
</evidence>
<evidence type="ECO:0000256" key="4">
    <source>
        <dbReference type="ARBA" id="ARBA00022771"/>
    </source>
</evidence>
<dbReference type="FunFam" id="3.30.160.60:FF:000145">
    <property type="entry name" value="Zinc finger protein 574"/>
    <property type="match status" value="1"/>
</dbReference>
<dbReference type="FunFam" id="3.30.160.60:FF:001155">
    <property type="entry name" value="Zinc finger 30C"/>
    <property type="match status" value="1"/>
</dbReference>
<keyword evidence="8" id="KW-0804">Transcription</keyword>
<dbReference type="FunFam" id="3.30.160.60:FF:001818">
    <property type="entry name" value="GDNF-inducible zinc finger protein 1 isoform X1"/>
    <property type="match status" value="1"/>
</dbReference>
<evidence type="ECO:0000256" key="10">
    <source>
        <dbReference type="PROSITE-ProRule" id="PRU00042"/>
    </source>
</evidence>
<organism evidence="14 15">
    <name type="scientific">Sparus aurata</name>
    <name type="common">Gilthead sea bream</name>
    <dbReference type="NCBI Taxonomy" id="8175"/>
    <lineage>
        <taxon>Eukaryota</taxon>
        <taxon>Metazoa</taxon>
        <taxon>Chordata</taxon>
        <taxon>Craniata</taxon>
        <taxon>Vertebrata</taxon>
        <taxon>Euteleostomi</taxon>
        <taxon>Actinopterygii</taxon>
        <taxon>Neopterygii</taxon>
        <taxon>Teleostei</taxon>
        <taxon>Neoteleostei</taxon>
        <taxon>Acanthomorphata</taxon>
        <taxon>Eupercaria</taxon>
        <taxon>Spariformes</taxon>
        <taxon>Sparidae</taxon>
        <taxon>Sparus</taxon>
    </lineage>
</organism>
<keyword evidence="6" id="KW-0805">Transcription regulation</keyword>
<feature type="region of interest" description="Disordered" evidence="11">
    <location>
        <begin position="153"/>
        <end position="175"/>
    </location>
</feature>
<evidence type="ECO:0000256" key="2">
    <source>
        <dbReference type="ARBA" id="ARBA00022723"/>
    </source>
</evidence>
<evidence type="ECO:0000256" key="9">
    <source>
        <dbReference type="ARBA" id="ARBA00023242"/>
    </source>
</evidence>
<dbReference type="PANTHER" id="PTHR16515:SF49">
    <property type="entry name" value="GASTRULA ZINC FINGER PROTEIN XLCGF49.1-LIKE-RELATED"/>
    <property type="match status" value="1"/>
</dbReference>
<feature type="domain" description="C2H2-type" evidence="13">
    <location>
        <begin position="313"/>
        <end position="340"/>
    </location>
</feature>
<keyword evidence="3" id="KW-0677">Repeat</keyword>
<dbReference type="AlphaFoldDB" id="A0A671X325"/>
<feature type="region of interest" description="Disordered" evidence="11">
    <location>
        <begin position="213"/>
        <end position="282"/>
    </location>
</feature>
<dbReference type="Gene3D" id="3.30.160.60">
    <property type="entry name" value="Classic Zinc Finger"/>
    <property type="match status" value="7"/>
</dbReference>
<reference evidence="14" key="2">
    <citation type="submission" date="2025-09" db="UniProtKB">
        <authorList>
            <consortium name="Ensembl"/>
        </authorList>
    </citation>
    <scope>IDENTIFICATION</scope>
</reference>
<dbReference type="Pfam" id="PF00096">
    <property type="entry name" value="zf-C2H2"/>
    <property type="match status" value="7"/>
</dbReference>
<evidence type="ECO:0000256" key="7">
    <source>
        <dbReference type="ARBA" id="ARBA00023125"/>
    </source>
</evidence>
<evidence type="ECO:0000256" key="6">
    <source>
        <dbReference type="ARBA" id="ARBA00023015"/>
    </source>
</evidence>
<protein>
    <submittedName>
        <fullName evidence="14">Zinc finger protein 2-like</fullName>
    </submittedName>
</protein>
<feature type="compositionally biased region" description="Polar residues" evidence="11">
    <location>
        <begin position="253"/>
        <end position="262"/>
    </location>
</feature>
<keyword evidence="12" id="KW-0732">Signal</keyword>
<dbReference type="PROSITE" id="PS50157">
    <property type="entry name" value="ZINC_FINGER_C2H2_2"/>
    <property type="match status" value="7"/>
</dbReference>
<dbReference type="FunFam" id="3.30.160.60:FF:000358">
    <property type="entry name" value="zinc finger protein 24"/>
    <property type="match status" value="1"/>
</dbReference>
<dbReference type="SMART" id="SM00355">
    <property type="entry name" value="ZnF_C2H2"/>
    <property type="match status" value="7"/>
</dbReference>
<dbReference type="Ensembl" id="ENSSAUT00010045559.1">
    <property type="protein sequence ID" value="ENSSAUP00010043285.1"/>
    <property type="gene ID" value="ENSSAUG00010018185.1"/>
</dbReference>
<evidence type="ECO:0000313" key="14">
    <source>
        <dbReference type="Ensembl" id="ENSSAUP00010043285.1"/>
    </source>
</evidence>
<dbReference type="InterPro" id="IPR013087">
    <property type="entry name" value="Znf_C2H2_type"/>
</dbReference>
<keyword evidence="9" id="KW-0539">Nucleus</keyword>
<evidence type="ECO:0000313" key="15">
    <source>
        <dbReference type="Proteomes" id="UP000472265"/>
    </source>
</evidence>
<sequence>MTCLDSKGLLTVCNSCLSCSMCCWAVDILACTLRDGQLKFTFVSDFFLKVRSNYISFTCRLTVNTAHIRVSRQFLTECFWRESLCESVKMCKVQTLRVFMKQRLTAAAEEIFELFETTIAEYEEELCRQRKLLDAVLQPQVQLHRTDVQQLIESEEEDPPEQQERSSSLDQEDPPELLDVKEEGQELWISQEGEQLPGLEEADIKFTFTPVPVKSEEDDEEKPQSSQLHQRQTEQMETEADGEDCGGPEPDRNFNSASNLQPVTDDETSHCSDPEIADSSDWEGYSCSVCKKTFPSRSQVEKHMRTHTGEKPFSCSVCGRRFSQKEHLTRHLIVHTGEKPFSCSFCGARFTQRSTLASHLKVHGGEKPHTCSICNSSFTLRKNLNVHMRVHSREKRFSCSVCGQRFAEKGHVRAHMSIHTGDKPFSCSVCGKKFARPGTLRRHSTTHTREKRYSCSVCNKSFTRRYTIKIHKCVGESSQNT</sequence>
<dbReference type="GO" id="GO:0003677">
    <property type="term" value="F:DNA binding"/>
    <property type="evidence" value="ECO:0007669"/>
    <property type="project" value="UniProtKB-KW"/>
</dbReference>
<keyword evidence="5" id="KW-0862">Zinc</keyword>
<feature type="domain" description="C2H2-type" evidence="13">
    <location>
        <begin position="425"/>
        <end position="452"/>
    </location>
</feature>
<evidence type="ECO:0000259" key="13">
    <source>
        <dbReference type="PROSITE" id="PS50157"/>
    </source>
</evidence>
<evidence type="ECO:0000256" key="1">
    <source>
        <dbReference type="ARBA" id="ARBA00004123"/>
    </source>
</evidence>
<proteinExistence type="predicted"/>
<feature type="chain" id="PRO_5025431953" evidence="12">
    <location>
        <begin position="26"/>
        <end position="481"/>
    </location>
</feature>
<name>A0A671X325_SPAAU</name>
<feature type="domain" description="C2H2-type" evidence="13">
    <location>
        <begin position="341"/>
        <end position="368"/>
    </location>
</feature>
<dbReference type="FunFam" id="3.30.160.60:FF:000446">
    <property type="entry name" value="Zinc finger protein"/>
    <property type="match status" value="1"/>
</dbReference>
<dbReference type="PANTHER" id="PTHR16515">
    <property type="entry name" value="PR DOMAIN ZINC FINGER PROTEIN"/>
    <property type="match status" value="1"/>
</dbReference>
<evidence type="ECO:0000256" key="3">
    <source>
        <dbReference type="ARBA" id="ARBA00022737"/>
    </source>
</evidence>
<comment type="subcellular location">
    <subcellularLocation>
        <location evidence="1">Nucleus</location>
    </subcellularLocation>
</comment>
<feature type="domain" description="C2H2-type" evidence="13">
    <location>
        <begin position="453"/>
        <end position="481"/>
    </location>
</feature>
<keyword evidence="15" id="KW-1185">Reference proteome</keyword>
<dbReference type="PROSITE" id="PS00028">
    <property type="entry name" value="ZINC_FINGER_C2H2_1"/>
    <property type="match status" value="6"/>
</dbReference>
<dbReference type="FunFam" id="3.30.160.60:FF:002716">
    <property type="entry name" value="Zinc finger protein 212"/>
    <property type="match status" value="1"/>
</dbReference>
<keyword evidence="4 10" id="KW-0863">Zinc-finger</keyword>
<accession>A0A671X325</accession>
<dbReference type="GeneTree" id="ENSGT00950000182774"/>
<dbReference type="InterPro" id="IPR036236">
    <property type="entry name" value="Znf_C2H2_sf"/>
</dbReference>
<dbReference type="Proteomes" id="UP000472265">
    <property type="component" value="Unassembled WGS sequence"/>
</dbReference>
<gene>
    <name evidence="14" type="primary">LOC115578278</name>
</gene>
<feature type="domain" description="C2H2-type" evidence="13">
    <location>
        <begin position="369"/>
        <end position="396"/>
    </location>
</feature>
<feature type="signal peptide" evidence="12">
    <location>
        <begin position="1"/>
        <end position="25"/>
    </location>
</feature>
<dbReference type="GO" id="GO:0008270">
    <property type="term" value="F:zinc ion binding"/>
    <property type="evidence" value="ECO:0007669"/>
    <property type="project" value="UniProtKB-KW"/>
</dbReference>
<evidence type="ECO:0000256" key="5">
    <source>
        <dbReference type="ARBA" id="ARBA00022833"/>
    </source>
</evidence>
<reference evidence="14" key="1">
    <citation type="submission" date="2025-08" db="UniProtKB">
        <authorList>
            <consortium name="Ensembl"/>
        </authorList>
    </citation>
    <scope>IDENTIFICATION</scope>
</reference>
<evidence type="ECO:0000256" key="8">
    <source>
        <dbReference type="ARBA" id="ARBA00023163"/>
    </source>
</evidence>
<keyword evidence="2" id="KW-0479">Metal-binding</keyword>
<feature type="domain" description="C2H2-type" evidence="13">
    <location>
        <begin position="397"/>
        <end position="424"/>
    </location>
</feature>
<feature type="compositionally biased region" description="Acidic residues" evidence="11">
    <location>
        <begin position="236"/>
        <end position="246"/>
    </location>
</feature>
<dbReference type="InterPro" id="IPR050331">
    <property type="entry name" value="Zinc_finger"/>
</dbReference>
<evidence type="ECO:0000256" key="11">
    <source>
        <dbReference type="SAM" id="MobiDB-lite"/>
    </source>
</evidence>
<dbReference type="GO" id="GO:0005634">
    <property type="term" value="C:nucleus"/>
    <property type="evidence" value="ECO:0007669"/>
    <property type="project" value="UniProtKB-SubCell"/>
</dbReference>
<dbReference type="GO" id="GO:0010468">
    <property type="term" value="P:regulation of gene expression"/>
    <property type="evidence" value="ECO:0007669"/>
    <property type="project" value="TreeGrafter"/>
</dbReference>
<feature type="domain" description="C2H2-type" evidence="13">
    <location>
        <begin position="285"/>
        <end position="312"/>
    </location>
</feature>
<dbReference type="SUPFAM" id="SSF57667">
    <property type="entry name" value="beta-beta-alpha zinc fingers"/>
    <property type="match status" value="4"/>
</dbReference>